<accession>A0A8E2IAE6</accession>
<feature type="binding site" evidence="1">
    <location>
        <position position="169"/>
    </location>
    <ligand>
        <name>Ni(2+)</name>
        <dbReference type="ChEBI" id="CHEBI:49786"/>
    </ligand>
</feature>
<dbReference type="Pfam" id="PF02829">
    <property type="entry name" value="3H"/>
    <property type="match status" value="1"/>
</dbReference>
<sequence>MVESLYNKDSRRESIFLTAEKKLFGEDRRQFLLNILMTSNSPITGADLANKANVSRQVIVNDMTLLKAKNEPIVATSQGYIYLRHAHDNQLFEKTIACFHTPEQAEEELNLIVDHGVTVKDVKIEHPVYGDLTASIMVSNRKDVKQFISKVKDTQAVYLSNLTHGVHIHTIVAKEEAQLHKVEEELKHAGYLINVQE</sequence>
<keyword evidence="1" id="KW-0479">Metal-binding</keyword>
<proteinExistence type="predicted"/>
<dbReference type="InterPro" id="IPR026043">
    <property type="entry name" value="NadR"/>
</dbReference>
<feature type="binding site" evidence="1">
    <location>
        <position position="108"/>
    </location>
    <ligand>
        <name>Ni(2+)</name>
        <dbReference type="ChEBI" id="CHEBI:49786"/>
    </ligand>
</feature>
<dbReference type="Proteomes" id="UP000189761">
    <property type="component" value="Unassembled WGS sequence"/>
</dbReference>
<feature type="domain" description="3H" evidence="2">
    <location>
        <begin position="96"/>
        <end position="192"/>
    </location>
</feature>
<dbReference type="PANTHER" id="PTHR40068:SF1">
    <property type="entry name" value="TRANSCRIPTION REPRESSOR NIAR-RELATED"/>
    <property type="match status" value="1"/>
</dbReference>
<dbReference type="Pfam" id="PF08279">
    <property type="entry name" value="HTH_11"/>
    <property type="match status" value="1"/>
</dbReference>
<protein>
    <submittedName>
        <fullName evidence="4">Transcription repressor NadR</fullName>
    </submittedName>
</protein>
<dbReference type="EMBL" id="MTLA01000073">
    <property type="protein sequence ID" value="OOP68940.1"/>
    <property type="molecule type" value="Genomic_DNA"/>
</dbReference>
<gene>
    <name evidence="4" type="ORF">BWZ43_07675</name>
</gene>
<dbReference type="Gene3D" id="3.30.1340.20">
    <property type="entry name" value="3H domain"/>
    <property type="match status" value="1"/>
</dbReference>
<dbReference type="PIRSF" id="PIRSF037847">
    <property type="entry name" value="NiaR"/>
    <property type="match status" value="1"/>
</dbReference>
<dbReference type="PANTHER" id="PTHR40068">
    <property type="entry name" value="TRANSCRIPTION REPRESSOR NIAR-RELATED"/>
    <property type="match status" value="1"/>
</dbReference>
<evidence type="ECO:0000313" key="5">
    <source>
        <dbReference type="Proteomes" id="UP000189761"/>
    </source>
</evidence>
<evidence type="ECO:0000256" key="1">
    <source>
        <dbReference type="PIRSR" id="PIRSR037847-1"/>
    </source>
</evidence>
<dbReference type="AlphaFoldDB" id="A0A8E2IAE6"/>
<comment type="caution">
    <text evidence="4">The sequence shown here is derived from an EMBL/GenBank/DDBJ whole genome shotgun (WGS) entry which is preliminary data.</text>
</comment>
<evidence type="ECO:0000313" key="4">
    <source>
        <dbReference type="EMBL" id="OOP68940.1"/>
    </source>
</evidence>
<dbReference type="InterPro" id="IPR013196">
    <property type="entry name" value="HTH_11"/>
</dbReference>
<feature type="binding site" evidence="1">
    <location>
        <position position="100"/>
    </location>
    <ligand>
        <name>Ni(2+)</name>
        <dbReference type="ChEBI" id="CHEBI:49786"/>
    </ligand>
</feature>
<evidence type="ECO:0000259" key="3">
    <source>
        <dbReference type="Pfam" id="PF08279"/>
    </source>
</evidence>
<dbReference type="InterPro" id="IPR004173">
    <property type="entry name" value="3H_domain"/>
</dbReference>
<keyword evidence="1" id="KW-0533">Nickel</keyword>
<feature type="binding site" evidence="1">
    <location>
        <position position="167"/>
    </location>
    <ligand>
        <name>Ni(2+)</name>
        <dbReference type="ChEBI" id="CHEBI:49786"/>
    </ligand>
</feature>
<organism evidence="4 5">
    <name type="scientific">Heyndrickxia oleronia</name>
    <dbReference type="NCBI Taxonomy" id="38875"/>
    <lineage>
        <taxon>Bacteria</taxon>
        <taxon>Bacillati</taxon>
        <taxon>Bacillota</taxon>
        <taxon>Bacilli</taxon>
        <taxon>Bacillales</taxon>
        <taxon>Bacillaceae</taxon>
        <taxon>Heyndrickxia</taxon>
    </lineage>
</organism>
<dbReference type="SUPFAM" id="SSF46785">
    <property type="entry name" value="Winged helix' DNA-binding domain"/>
    <property type="match status" value="1"/>
</dbReference>
<name>A0A8E2IAE6_9BACI</name>
<feature type="domain" description="Helix-turn-helix type 11" evidence="3">
    <location>
        <begin position="28"/>
        <end position="81"/>
    </location>
</feature>
<dbReference type="InterPro" id="IPR036388">
    <property type="entry name" value="WH-like_DNA-bd_sf"/>
</dbReference>
<dbReference type="Gene3D" id="1.10.10.10">
    <property type="entry name" value="Winged helix-like DNA-binding domain superfamily/Winged helix DNA-binding domain"/>
    <property type="match status" value="1"/>
</dbReference>
<dbReference type="InterPro" id="IPR036390">
    <property type="entry name" value="WH_DNA-bd_sf"/>
</dbReference>
<reference evidence="4 5" key="1">
    <citation type="submission" date="2017-01" db="EMBL/GenBank/DDBJ databases">
        <title>Draft genome sequence of Bacillus oleronius.</title>
        <authorList>
            <person name="Allam M."/>
        </authorList>
    </citation>
    <scope>NUCLEOTIDE SEQUENCE [LARGE SCALE GENOMIC DNA]</scope>
    <source>
        <strain evidence="4 5">DSM 9356</strain>
    </source>
</reference>
<dbReference type="InterPro" id="IPR035922">
    <property type="entry name" value="3H_dom_sf"/>
</dbReference>
<dbReference type="SUPFAM" id="SSF75500">
    <property type="entry name" value="Putative transcriptional regulator TM1602, C-terminal domain"/>
    <property type="match status" value="1"/>
</dbReference>
<keyword evidence="5" id="KW-1185">Reference proteome</keyword>
<evidence type="ECO:0000259" key="2">
    <source>
        <dbReference type="Pfam" id="PF02829"/>
    </source>
</evidence>
<dbReference type="GO" id="GO:0046872">
    <property type="term" value="F:metal ion binding"/>
    <property type="evidence" value="ECO:0007669"/>
    <property type="project" value="UniProtKB-KW"/>
</dbReference>